<evidence type="ECO:0000256" key="12">
    <source>
        <dbReference type="ARBA" id="ARBA00023065"/>
    </source>
</evidence>
<keyword evidence="7 17" id="KW-0812">Transmembrane</keyword>
<dbReference type="EC" id="1.16.1.9" evidence="3"/>
<feature type="signal peptide" evidence="18">
    <location>
        <begin position="1"/>
        <end position="19"/>
    </location>
</feature>
<name>A3LP96_PICST</name>
<gene>
    <name evidence="20" type="primary">FRE1.2</name>
    <name evidence="20" type="ORF">PICST_40289</name>
</gene>
<keyword evidence="6" id="KW-0285">Flavoprotein</keyword>
<evidence type="ECO:0000256" key="16">
    <source>
        <dbReference type="SAM" id="MobiDB-lite"/>
    </source>
</evidence>
<sequence length="728" mass="82756">MKSGIFYLTIGSLLSVAAGTAAPYEKYGAPKKAMYACNYQLSSTATWCSADIDQTTCYCSNPYALSSVAGCYSYAGRNTTKNYKVLIEACSEVNVTLTMDQLEQAYVNYTKNAKSPADIEGFNATEVVEVPIKLQDNVTDLYMRAYDVFLDNYDFSLYYGSGLLGYWCLVFVLAAICNWSKILFPGLFKSLTGPFSTLVRKHITMPATFNNRKTHEFTFLKFFQILIPSRLETLIISGFVILTIALSATRIYYIEGDPLFESRKIAISRYIADRTGILATNLTPLLILFAGRNNFLQWVTRWNFATFITYHKWVARITFILVLIHAVGFTIDLGSYYSEDVKDLYLIMGIVATVGGGIILFQGLLYLRRSWYEFFLLTHIVLAVLWIAGGWLHVVDLGYIHWFYAAAAVWVFDRAVRIGRLIVFGFPRSTVSLLADETLKVDIPKPAHWKSVPGGHAFIHFLRPSCFWQSHPFTFTESYEQKDTITLYCKVKGGVTHGLYQYLATHPGKTTQIRVAVEGPYGEPTAAYRYDSAIFIAGGNGIPGIFSEAVSIASRSRENTKQTIKLFWIVREYKSLLWFYDELRQLKNSKIQTTIFITKPDSQRHLDDFKQKDFENYNSDKIYKESEEKKDHTSVKVESNSENEDEASSTTDIINTIHEELDHINFKMGRPTMEELVGEEIKESTGSVAFVACGHPIMLDDLRSSVVKNLDNKEKKRIEFFEQLQVWA</sequence>
<dbReference type="InterPro" id="IPR013130">
    <property type="entry name" value="Fe3_Rdtase_TM_dom"/>
</dbReference>
<dbReference type="SUPFAM" id="SSF63380">
    <property type="entry name" value="Riboflavin synthase domain-like"/>
    <property type="match status" value="1"/>
</dbReference>
<evidence type="ECO:0000259" key="19">
    <source>
        <dbReference type="PROSITE" id="PS51384"/>
    </source>
</evidence>
<evidence type="ECO:0000256" key="5">
    <source>
        <dbReference type="ARBA" id="ARBA00022475"/>
    </source>
</evidence>
<evidence type="ECO:0000256" key="4">
    <source>
        <dbReference type="ARBA" id="ARBA00022448"/>
    </source>
</evidence>
<dbReference type="SUPFAM" id="SSF52343">
    <property type="entry name" value="Ferredoxin reductase-like, C-terminal NADP-linked domain"/>
    <property type="match status" value="1"/>
</dbReference>
<keyword evidence="8" id="KW-0274">FAD</keyword>
<dbReference type="Pfam" id="PF01794">
    <property type="entry name" value="Ferric_reduct"/>
    <property type="match status" value="1"/>
</dbReference>
<keyword evidence="9" id="KW-0249">Electron transport</keyword>
<dbReference type="GO" id="GO:0005886">
    <property type="term" value="C:plasma membrane"/>
    <property type="evidence" value="ECO:0007669"/>
    <property type="project" value="UniProtKB-SubCell"/>
</dbReference>
<dbReference type="GeneID" id="4837501"/>
<keyword evidence="12" id="KW-0406">Ion transport</keyword>
<dbReference type="GO" id="GO:0006879">
    <property type="term" value="P:intracellular iron ion homeostasis"/>
    <property type="evidence" value="ECO:0007669"/>
    <property type="project" value="TreeGrafter"/>
</dbReference>
<evidence type="ECO:0000256" key="17">
    <source>
        <dbReference type="SAM" id="Phobius"/>
    </source>
</evidence>
<dbReference type="SFLD" id="SFLDG01168">
    <property type="entry name" value="Ferric_reductase_subgroup_(FRE"/>
    <property type="match status" value="1"/>
</dbReference>
<evidence type="ECO:0000256" key="13">
    <source>
        <dbReference type="ARBA" id="ARBA00023136"/>
    </source>
</evidence>
<keyword evidence="18" id="KW-0732">Signal</keyword>
<dbReference type="CDD" id="cd06186">
    <property type="entry name" value="NOX_Duox_like_FAD_NADP"/>
    <property type="match status" value="1"/>
</dbReference>
<evidence type="ECO:0000256" key="7">
    <source>
        <dbReference type="ARBA" id="ARBA00022692"/>
    </source>
</evidence>
<evidence type="ECO:0000256" key="2">
    <source>
        <dbReference type="ARBA" id="ARBA00006278"/>
    </source>
</evidence>
<dbReference type="Gene3D" id="3.40.50.80">
    <property type="entry name" value="Nucleotide-binding domain of ferredoxin-NADP reductase (FNR) module"/>
    <property type="match status" value="1"/>
</dbReference>
<evidence type="ECO:0000256" key="3">
    <source>
        <dbReference type="ARBA" id="ARBA00012668"/>
    </source>
</evidence>
<dbReference type="KEGG" id="pic:PICST_40289"/>
<evidence type="ECO:0000256" key="1">
    <source>
        <dbReference type="ARBA" id="ARBA00004651"/>
    </source>
</evidence>
<evidence type="ECO:0000256" key="8">
    <source>
        <dbReference type="ARBA" id="ARBA00022827"/>
    </source>
</evidence>
<proteinExistence type="inferred from homology"/>
<feature type="transmembrane region" description="Helical" evidence="17">
    <location>
        <begin position="157"/>
        <end position="179"/>
    </location>
</feature>
<evidence type="ECO:0000256" key="18">
    <source>
        <dbReference type="SAM" id="SignalP"/>
    </source>
</evidence>
<dbReference type="RefSeq" id="XP_001383032.2">
    <property type="nucleotide sequence ID" value="XM_001382995.1"/>
</dbReference>
<comment type="subcellular location">
    <subcellularLocation>
        <location evidence="1">Cell membrane</location>
        <topology evidence="1">Multi-pass membrane protein</topology>
    </subcellularLocation>
</comment>
<feature type="transmembrane region" description="Helical" evidence="17">
    <location>
        <begin position="374"/>
        <end position="393"/>
    </location>
</feature>
<dbReference type="GO" id="GO:0006826">
    <property type="term" value="P:iron ion transport"/>
    <property type="evidence" value="ECO:0007669"/>
    <property type="project" value="TreeGrafter"/>
</dbReference>
<dbReference type="PANTHER" id="PTHR32361">
    <property type="entry name" value="FERRIC/CUPRIC REDUCTASE TRANSMEMBRANE COMPONENT"/>
    <property type="match status" value="1"/>
</dbReference>
<dbReference type="Proteomes" id="UP000002258">
    <property type="component" value="Chromosome 2"/>
</dbReference>
<dbReference type="InParanoid" id="A3LP96"/>
<dbReference type="SFLD" id="SFLDS00052">
    <property type="entry name" value="Ferric_Reductase_Domain"/>
    <property type="match status" value="1"/>
</dbReference>
<keyword evidence="10 17" id="KW-1133">Transmembrane helix</keyword>
<dbReference type="InterPro" id="IPR051410">
    <property type="entry name" value="Ferric/Cupric_Reductase"/>
</dbReference>
<reference evidence="20 21" key="1">
    <citation type="journal article" date="2007" name="Nat. Biotechnol.">
        <title>Genome sequence of the lignocellulose-bioconverting and xylose-fermenting yeast Pichia stipitis.</title>
        <authorList>
            <person name="Jeffries T.W."/>
            <person name="Grigoriev I.V."/>
            <person name="Grimwood J."/>
            <person name="Laplaza J.M."/>
            <person name="Aerts A."/>
            <person name="Salamov A."/>
            <person name="Schmutz J."/>
            <person name="Lindquist E."/>
            <person name="Dehal P."/>
            <person name="Shapiro H."/>
            <person name="Jin Y.S."/>
            <person name="Passoth V."/>
            <person name="Richardson P.M."/>
        </authorList>
    </citation>
    <scope>NUCLEOTIDE SEQUENCE [LARGE SCALE GENOMIC DNA]</scope>
    <source>
        <strain evidence="21">ATCC 58785 / CBS 6054 / NBRC 10063 / NRRL Y-11545</strain>
    </source>
</reference>
<evidence type="ECO:0000256" key="14">
    <source>
        <dbReference type="ARBA" id="ARBA00023180"/>
    </source>
</evidence>
<organism evidence="20 21">
    <name type="scientific">Scheffersomyces stipitis (strain ATCC 58785 / CBS 6054 / NBRC 10063 / NRRL Y-11545)</name>
    <name type="common">Yeast</name>
    <name type="synonym">Pichia stipitis</name>
    <dbReference type="NCBI Taxonomy" id="322104"/>
    <lineage>
        <taxon>Eukaryota</taxon>
        <taxon>Fungi</taxon>
        <taxon>Dikarya</taxon>
        <taxon>Ascomycota</taxon>
        <taxon>Saccharomycotina</taxon>
        <taxon>Pichiomycetes</taxon>
        <taxon>Debaryomycetaceae</taxon>
        <taxon>Scheffersomyces</taxon>
    </lineage>
</organism>
<evidence type="ECO:0000256" key="9">
    <source>
        <dbReference type="ARBA" id="ARBA00022982"/>
    </source>
</evidence>
<dbReference type="PROSITE" id="PS51384">
    <property type="entry name" value="FAD_FR"/>
    <property type="match status" value="1"/>
</dbReference>
<dbReference type="FunCoup" id="A3LP96">
    <property type="interactions" value="402"/>
</dbReference>
<feature type="chain" id="PRO_5002654871" description="ferric-chelate reductase (NADPH)" evidence="18">
    <location>
        <begin position="20"/>
        <end position="728"/>
    </location>
</feature>
<dbReference type="AlphaFoldDB" id="A3LP96"/>
<dbReference type="Pfam" id="PF08022">
    <property type="entry name" value="FAD_binding_8"/>
    <property type="match status" value="1"/>
</dbReference>
<feature type="domain" description="FAD-binding FR-type" evidence="19">
    <location>
        <begin position="408"/>
        <end position="527"/>
    </location>
</feature>
<dbReference type="GO" id="GO:0015677">
    <property type="term" value="P:copper ion import"/>
    <property type="evidence" value="ECO:0007669"/>
    <property type="project" value="TreeGrafter"/>
</dbReference>
<keyword evidence="5" id="KW-1003">Cell membrane</keyword>
<comment type="catalytic activity">
    <reaction evidence="15">
        <text>2 a Fe(II)-siderophore + NADP(+) + H(+) = 2 a Fe(III)-siderophore + NADPH</text>
        <dbReference type="Rhea" id="RHEA:28795"/>
        <dbReference type="Rhea" id="RHEA-COMP:11342"/>
        <dbReference type="Rhea" id="RHEA-COMP:11344"/>
        <dbReference type="ChEBI" id="CHEBI:15378"/>
        <dbReference type="ChEBI" id="CHEBI:29033"/>
        <dbReference type="ChEBI" id="CHEBI:29034"/>
        <dbReference type="ChEBI" id="CHEBI:57783"/>
        <dbReference type="ChEBI" id="CHEBI:58349"/>
        <dbReference type="EC" id="1.16.1.9"/>
    </reaction>
</comment>
<evidence type="ECO:0000313" key="20">
    <source>
        <dbReference type="EMBL" id="ABN65003.2"/>
    </source>
</evidence>
<evidence type="ECO:0000313" key="21">
    <source>
        <dbReference type="Proteomes" id="UP000002258"/>
    </source>
</evidence>
<evidence type="ECO:0000256" key="10">
    <source>
        <dbReference type="ARBA" id="ARBA00022989"/>
    </source>
</evidence>
<dbReference type="InterPro" id="IPR017938">
    <property type="entry name" value="Riboflavin_synthase-like_b-brl"/>
</dbReference>
<dbReference type="OMA" id="YDGWTRH"/>
<dbReference type="InterPro" id="IPR013112">
    <property type="entry name" value="FAD-bd_8"/>
</dbReference>
<dbReference type="GO" id="GO:0052851">
    <property type="term" value="F:ferric-chelate reductase (NADPH) activity"/>
    <property type="evidence" value="ECO:0007669"/>
    <property type="project" value="UniProtKB-EC"/>
</dbReference>
<evidence type="ECO:0000256" key="11">
    <source>
        <dbReference type="ARBA" id="ARBA00023002"/>
    </source>
</evidence>
<feature type="transmembrane region" description="Helical" evidence="17">
    <location>
        <begin position="344"/>
        <end position="367"/>
    </location>
</feature>
<dbReference type="InterPro" id="IPR039261">
    <property type="entry name" value="FNR_nucleotide-bd"/>
</dbReference>
<dbReference type="eggNOG" id="KOG0039">
    <property type="taxonomic scope" value="Eukaryota"/>
</dbReference>
<dbReference type="InterPro" id="IPR013121">
    <property type="entry name" value="Fe_red_NAD-bd_6"/>
</dbReference>
<dbReference type="HOGENOM" id="CLU_010365_4_0_1"/>
<dbReference type="OrthoDB" id="167398at2759"/>
<keyword evidence="13 17" id="KW-0472">Membrane</keyword>
<feature type="region of interest" description="Disordered" evidence="16">
    <location>
        <begin position="628"/>
        <end position="649"/>
    </location>
</feature>
<dbReference type="InterPro" id="IPR017927">
    <property type="entry name" value="FAD-bd_FR_type"/>
</dbReference>
<comment type="similarity">
    <text evidence="2">Belongs to the ferric reductase (FRE) family.</text>
</comment>
<keyword evidence="11" id="KW-0560">Oxidoreductase</keyword>
<evidence type="ECO:0000256" key="15">
    <source>
        <dbReference type="ARBA" id="ARBA00048483"/>
    </source>
</evidence>
<feature type="transmembrane region" description="Helical" evidence="17">
    <location>
        <begin position="274"/>
        <end position="292"/>
    </location>
</feature>
<dbReference type="Pfam" id="PF08030">
    <property type="entry name" value="NAD_binding_6"/>
    <property type="match status" value="1"/>
</dbReference>
<keyword evidence="4" id="KW-0813">Transport</keyword>
<dbReference type="PANTHER" id="PTHR32361:SF9">
    <property type="entry name" value="FERRIC REDUCTASE TRANSMEMBRANE COMPONENT 3-RELATED"/>
    <property type="match status" value="1"/>
</dbReference>
<dbReference type="EMBL" id="CP000496">
    <property type="protein sequence ID" value="ABN65003.2"/>
    <property type="molecule type" value="Genomic_DNA"/>
</dbReference>
<feature type="transmembrane region" description="Helical" evidence="17">
    <location>
        <begin position="234"/>
        <end position="254"/>
    </location>
</feature>
<feature type="transmembrane region" description="Helical" evidence="17">
    <location>
        <begin position="313"/>
        <end position="338"/>
    </location>
</feature>
<keyword evidence="14" id="KW-0325">Glycoprotein</keyword>
<evidence type="ECO:0000256" key="6">
    <source>
        <dbReference type="ARBA" id="ARBA00022630"/>
    </source>
</evidence>
<keyword evidence="21" id="KW-1185">Reference proteome</keyword>
<protein>
    <recommendedName>
        <fullName evidence="3">ferric-chelate reductase (NADPH)</fullName>
        <ecNumber evidence="3">1.16.1.9</ecNumber>
    </recommendedName>
</protein>
<accession>A3LP96</accession>